<feature type="transmembrane region" description="Helical" evidence="1">
    <location>
        <begin position="234"/>
        <end position="254"/>
    </location>
</feature>
<reference evidence="2" key="1">
    <citation type="journal article" date="2020" name="Stud. Mycol.">
        <title>101 Dothideomycetes genomes: a test case for predicting lifestyles and emergence of pathogens.</title>
        <authorList>
            <person name="Haridas S."/>
            <person name="Albert R."/>
            <person name="Binder M."/>
            <person name="Bloem J."/>
            <person name="Labutti K."/>
            <person name="Salamov A."/>
            <person name="Andreopoulos B."/>
            <person name="Baker S."/>
            <person name="Barry K."/>
            <person name="Bills G."/>
            <person name="Bluhm B."/>
            <person name="Cannon C."/>
            <person name="Castanera R."/>
            <person name="Culley D."/>
            <person name="Daum C."/>
            <person name="Ezra D."/>
            <person name="Gonzalez J."/>
            <person name="Henrissat B."/>
            <person name="Kuo A."/>
            <person name="Liang C."/>
            <person name="Lipzen A."/>
            <person name="Lutzoni F."/>
            <person name="Magnuson J."/>
            <person name="Mondo S."/>
            <person name="Nolan M."/>
            <person name="Ohm R."/>
            <person name="Pangilinan J."/>
            <person name="Park H.-J."/>
            <person name="Ramirez L."/>
            <person name="Alfaro M."/>
            <person name="Sun H."/>
            <person name="Tritt A."/>
            <person name="Yoshinaga Y."/>
            <person name="Zwiers L.-H."/>
            <person name="Turgeon B."/>
            <person name="Goodwin S."/>
            <person name="Spatafora J."/>
            <person name="Crous P."/>
            <person name="Grigoriev I."/>
        </authorList>
    </citation>
    <scope>NUCLEOTIDE SEQUENCE</scope>
    <source>
        <strain evidence="2">CBS 113979</strain>
    </source>
</reference>
<sequence length="518" mass="57943">MSAINFDRRTCLAVAGTFPPNSSLFLFGSTPDHPIFSLDTCREVCGSSTGWFVDSLPRFNTWLVPLLVLLANLQYPTVRGPKRIRSCVAAGAHMLADPIYFTFSLLSQVEGWIRCLTRAKELRPRGPGVSDQTYDNEIKSVVVLLAAFERIVEPCNDDERGNELFHTLERTLVVSAQSRLSSSNFEARVAREIILSRANNVPAAGLSVAFYAWQVAGAFVPYIAGNPTPSGGRIAYALLLSWILFTVLLTNLVGEFTSSTILSLKLQQFLEQRHPKFSARRLETLVLTSSRSIFSRKNHFRFRPHKKGRSPYMLMLFSVLPALVAITFSIAVTTIPPTYLSIRHSLILSISMAYLISPFVTAWIRSRWGPDILLIKDVTISILILFFLILASCGLFNNCEGWNPVYPNLGVALNPESDFSKNQEILFPIFVSLCLGLQVGLWVMILCICARGFGVMKDSKDHKWRNDQLEALVLEGLNDEVPIIESEKGRDVLRRKLDSIVAEEAIELTQRNGQSIMH</sequence>
<name>A0A6G1HC21_9PEZI</name>
<evidence type="ECO:0000313" key="2">
    <source>
        <dbReference type="EMBL" id="KAF1990705.1"/>
    </source>
</evidence>
<evidence type="ECO:0000313" key="3">
    <source>
        <dbReference type="Proteomes" id="UP000800041"/>
    </source>
</evidence>
<gene>
    <name evidence="2" type="ORF">K402DRAFT_202344</name>
</gene>
<dbReference type="Proteomes" id="UP000800041">
    <property type="component" value="Unassembled WGS sequence"/>
</dbReference>
<keyword evidence="1" id="KW-1133">Transmembrane helix</keyword>
<feature type="transmembrane region" description="Helical" evidence="1">
    <location>
        <begin position="201"/>
        <end position="222"/>
    </location>
</feature>
<accession>A0A6G1HC21</accession>
<keyword evidence="3" id="KW-1185">Reference proteome</keyword>
<keyword evidence="1" id="KW-0472">Membrane</keyword>
<feature type="transmembrane region" description="Helical" evidence="1">
    <location>
        <begin position="425"/>
        <end position="450"/>
    </location>
</feature>
<proteinExistence type="predicted"/>
<feature type="transmembrane region" description="Helical" evidence="1">
    <location>
        <begin position="378"/>
        <end position="397"/>
    </location>
</feature>
<evidence type="ECO:0000256" key="1">
    <source>
        <dbReference type="SAM" id="Phobius"/>
    </source>
</evidence>
<organism evidence="2 3">
    <name type="scientific">Aulographum hederae CBS 113979</name>
    <dbReference type="NCBI Taxonomy" id="1176131"/>
    <lineage>
        <taxon>Eukaryota</taxon>
        <taxon>Fungi</taxon>
        <taxon>Dikarya</taxon>
        <taxon>Ascomycota</taxon>
        <taxon>Pezizomycotina</taxon>
        <taxon>Dothideomycetes</taxon>
        <taxon>Pleosporomycetidae</taxon>
        <taxon>Aulographales</taxon>
        <taxon>Aulographaceae</taxon>
    </lineage>
</organism>
<protein>
    <submittedName>
        <fullName evidence="2">Uncharacterized protein</fullName>
    </submittedName>
</protein>
<dbReference type="AlphaFoldDB" id="A0A6G1HC21"/>
<keyword evidence="1" id="KW-0812">Transmembrane</keyword>
<feature type="transmembrane region" description="Helical" evidence="1">
    <location>
        <begin position="312"/>
        <end position="335"/>
    </location>
</feature>
<dbReference type="OrthoDB" id="3010248at2759"/>
<dbReference type="EMBL" id="ML977141">
    <property type="protein sequence ID" value="KAF1990705.1"/>
    <property type="molecule type" value="Genomic_DNA"/>
</dbReference>
<feature type="transmembrane region" description="Helical" evidence="1">
    <location>
        <begin position="347"/>
        <end position="366"/>
    </location>
</feature>